<dbReference type="InterPro" id="IPR000944">
    <property type="entry name" value="Tscrpt_reg_Rrf2"/>
</dbReference>
<name>A0A3Q9JMW1_9GAMM</name>
<dbReference type="KEGG" id="emo:DM558_10710"/>
<dbReference type="NCBIfam" id="TIGR00738">
    <property type="entry name" value="rrf2_super"/>
    <property type="match status" value="1"/>
</dbReference>
<sequence>MAFISSGVEYALHSLLYLAQPINADGASVRDLAELQNVPHDYLAKIFTKLHKAKIVVATEGIKGGFSLAKSAHDITVHEVIVAIDSYKPLFECKEIRARCTLFEGEPPKWSTSGMCAIHQIMQNAEQQMRQNLAQQTLGNIVEQFINKAPNSYPLQVIQWLDHRKSNR</sequence>
<dbReference type="InterPro" id="IPR036388">
    <property type="entry name" value="WH-like_DNA-bd_sf"/>
</dbReference>
<dbReference type="PANTHER" id="PTHR33221">
    <property type="entry name" value="WINGED HELIX-TURN-HELIX TRANSCRIPTIONAL REGULATOR, RRF2 FAMILY"/>
    <property type="match status" value="1"/>
</dbReference>
<gene>
    <name evidence="1" type="ORF">DM558_10710</name>
</gene>
<dbReference type="RefSeq" id="WP_127163982.1">
    <property type="nucleotide sequence ID" value="NZ_CP029822.1"/>
</dbReference>
<dbReference type="GO" id="GO:0003700">
    <property type="term" value="F:DNA-binding transcription factor activity"/>
    <property type="evidence" value="ECO:0007669"/>
    <property type="project" value="TreeGrafter"/>
</dbReference>
<dbReference type="EMBL" id="CP029822">
    <property type="protein sequence ID" value="AZS51208.1"/>
    <property type="molecule type" value="Genomic_DNA"/>
</dbReference>
<dbReference type="Proteomes" id="UP000273143">
    <property type="component" value="Chromosome"/>
</dbReference>
<evidence type="ECO:0000313" key="1">
    <source>
        <dbReference type="EMBL" id="AZS51208.1"/>
    </source>
</evidence>
<accession>A0A3Q9JMW1</accession>
<dbReference type="PROSITE" id="PS51197">
    <property type="entry name" value="HTH_RRF2_2"/>
    <property type="match status" value="1"/>
</dbReference>
<dbReference type="Gene3D" id="1.10.10.10">
    <property type="entry name" value="Winged helix-like DNA-binding domain superfamily/Winged helix DNA-binding domain"/>
    <property type="match status" value="1"/>
</dbReference>
<proteinExistence type="predicted"/>
<reference evidence="2" key="1">
    <citation type="submission" date="2018-06" db="EMBL/GenBank/DDBJ databases">
        <title>Complete genome of Pseudomonas insecticola strain QZS01.</title>
        <authorList>
            <person name="Wang J."/>
            <person name="Su Q."/>
        </authorList>
    </citation>
    <scope>NUCLEOTIDE SEQUENCE [LARGE SCALE GENOMIC DNA]</scope>
    <source>
        <strain evidence="2">QZS01</strain>
    </source>
</reference>
<organism evidence="1 2">
    <name type="scientific">Entomomonas moraniae</name>
    <dbReference type="NCBI Taxonomy" id="2213226"/>
    <lineage>
        <taxon>Bacteria</taxon>
        <taxon>Pseudomonadati</taxon>
        <taxon>Pseudomonadota</taxon>
        <taxon>Gammaproteobacteria</taxon>
        <taxon>Pseudomonadales</taxon>
        <taxon>Pseudomonadaceae</taxon>
        <taxon>Entomomonas</taxon>
    </lineage>
</organism>
<dbReference type="InterPro" id="IPR036390">
    <property type="entry name" value="WH_DNA-bd_sf"/>
</dbReference>
<dbReference type="Pfam" id="PF02082">
    <property type="entry name" value="Rrf2"/>
    <property type="match status" value="1"/>
</dbReference>
<dbReference type="AlphaFoldDB" id="A0A3Q9JMW1"/>
<keyword evidence="2" id="KW-1185">Reference proteome</keyword>
<evidence type="ECO:0000313" key="2">
    <source>
        <dbReference type="Proteomes" id="UP000273143"/>
    </source>
</evidence>
<dbReference type="SUPFAM" id="SSF46785">
    <property type="entry name" value="Winged helix' DNA-binding domain"/>
    <property type="match status" value="1"/>
</dbReference>
<dbReference type="PANTHER" id="PTHR33221:SF13">
    <property type="entry name" value="TRANSCRIPTIONAL REGULATOR-RELATED"/>
    <property type="match status" value="1"/>
</dbReference>
<dbReference type="GO" id="GO:0005829">
    <property type="term" value="C:cytosol"/>
    <property type="evidence" value="ECO:0007669"/>
    <property type="project" value="TreeGrafter"/>
</dbReference>
<protein>
    <submittedName>
        <fullName evidence="1">Rrf2 family transcriptional regulator</fullName>
    </submittedName>
</protein>